<evidence type="ECO:0000256" key="4">
    <source>
        <dbReference type="ARBA" id="ARBA00022989"/>
    </source>
</evidence>
<name>A0A1F7YX58_9BACT</name>
<keyword evidence="2" id="KW-1003">Cell membrane</keyword>
<dbReference type="InterPro" id="IPR002797">
    <property type="entry name" value="Polysacc_synth"/>
</dbReference>
<comment type="caution">
    <text evidence="7">The sequence shown here is derived from an EMBL/GenBank/DDBJ whole genome shotgun (WGS) entry which is preliminary data.</text>
</comment>
<feature type="transmembrane region" description="Helical" evidence="6">
    <location>
        <begin position="188"/>
        <end position="209"/>
    </location>
</feature>
<feature type="transmembrane region" description="Helical" evidence="6">
    <location>
        <begin position="161"/>
        <end position="182"/>
    </location>
</feature>
<evidence type="ECO:0000256" key="6">
    <source>
        <dbReference type="SAM" id="Phobius"/>
    </source>
</evidence>
<feature type="transmembrane region" description="Helical" evidence="6">
    <location>
        <begin position="98"/>
        <end position="119"/>
    </location>
</feature>
<dbReference type="Proteomes" id="UP000178870">
    <property type="component" value="Unassembled WGS sequence"/>
</dbReference>
<gene>
    <name evidence="7" type="ORF">A2803_03845</name>
</gene>
<feature type="transmembrane region" description="Helical" evidence="6">
    <location>
        <begin position="303"/>
        <end position="323"/>
    </location>
</feature>
<feature type="transmembrane region" description="Helical" evidence="6">
    <location>
        <begin position="131"/>
        <end position="149"/>
    </location>
</feature>
<keyword evidence="5 6" id="KW-0472">Membrane</keyword>
<dbReference type="PANTHER" id="PTHR30250">
    <property type="entry name" value="PST FAMILY PREDICTED COLANIC ACID TRANSPORTER"/>
    <property type="match status" value="1"/>
</dbReference>
<evidence type="ECO:0000256" key="5">
    <source>
        <dbReference type="ARBA" id="ARBA00023136"/>
    </source>
</evidence>
<protein>
    <recommendedName>
        <fullName evidence="9">Polysaccharide biosynthesis protein C-terminal domain-containing protein</fullName>
    </recommendedName>
</protein>
<evidence type="ECO:0000256" key="1">
    <source>
        <dbReference type="ARBA" id="ARBA00004651"/>
    </source>
</evidence>
<evidence type="ECO:0000256" key="2">
    <source>
        <dbReference type="ARBA" id="ARBA00022475"/>
    </source>
</evidence>
<evidence type="ECO:0000313" key="7">
    <source>
        <dbReference type="EMBL" id="OGM31298.1"/>
    </source>
</evidence>
<reference evidence="7 8" key="1">
    <citation type="journal article" date="2016" name="Nat. Commun.">
        <title>Thousands of microbial genomes shed light on interconnected biogeochemical processes in an aquifer system.</title>
        <authorList>
            <person name="Anantharaman K."/>
            <person name="Brown C.T."/>
            <person name="Hug L.A."/>
            <person name="Sharon I."/>
            <person name="Castelle C.J."/>
            <person name="Probst A.J."/>
            <person name="Thomas B.C."/>
            <person name="Singh A."/>
            <person name="Wilkins M.J."/>
            <person name="Karaoz U."/>
            <person name="Brodie E.L."/>
            <person name="Williams K.H."/>
            <person name="Hubbard S.S."/>
            <person name="Banfield J.F."/>
        </authorList>
    </citation>
    <scope>NUCLEOTIDE SEQUENCE [LARGE SCALE GENOMIC DNA]</scope>
</reference>
<dbReference type="AlphaFoldDB" id="A0A1F7YX58"/>
<sequence>MEKLKEVIKTKTLRQSSITFGGSLVNGTLGAVFFILVARNLGPAAFGVFSLAVAVSTLLGDVADLGVNTGIVRFVGKFAHSDPSKALKFLKLGLEIKVSLGLGVVVLGYVAAPLLATLVFQKPEITQALRLSFVGVGGMLLFTFTSASLQAYQKFWHWSALYVFTNALRLVFLFALISLQSINITNSLVTYISIPFLGFVVGSFFTPVAKFLSLKGEFKVASQFFDYNKWVALSAVISAVSSRLDTFISARLLTEGELGIYSASNQLVQVVPQLIGALGTVIAPKMSAMATNAFPKYLQKTQILVLIIALLGLFGIPVAQVLIPLFYGSEFVGSVPIFIILLLAMLVFLIALPVHLAVYYHYGRPKLFFYIGLGHFAISLVVGWFMISKFGGIGAALTVLIGMIFSFVVPAVWVANKLTRQK</sequence>
<organism evidence="7 8">
    <name type="scientific">Candidatus Woesebacteria bacterium RIFCSPHIGHO2_01_FULL_44_21</name>
    <dbReference type="NCBI Taxonomy" id="1802503"/>
    <lineage>
        <taxon>Bacteria</taxon>
        <taxon>Candidatus Woeseibacteriota</taxon>
    </lineage>
</organism>
<evidence type="ECO:0000256" key="3">
    <source>
        <dbReference type="ARBA" id="ARBA00022692"/>
    </source>
</evidence>
<dbReference type="GO" id="GO:0005886">
    <property type="term" value="C:plasma membrane"/>
    <property type="evidence" value="ECO:0007669"/>
    <property type="project" value="UniProtKB-SubCell"/>
</dbReference>
<keyword evidence="4 6" id="KW-1133">Transmembrane helix</keyword>
<comment type="subcellular location">
    <subcellularLocation>
        <location evidence="1">Cell membrane</location>
        <topology evidence="1">Multi-pass membrane protein</topology>
    </subcellularLocation>
</comment>
<feature type="transmembrane region" description="Helical" evidence="6">
    <location>
        <begin position="20"/>
        <end position="38"/>
    </location>
</feature>
<feature type="transmembrane region" description="Helical" evidence="6">
    <location>
        <begin position="270"/>
        <end position="291"/>
    </location>
</feature>
<evidence type="ECO:0008006" key="9">
    <source>
        <dbReference type="Google" id="ProtNLM"/>
    </source>
</evidence>
<accession>A0A1F7YX58</accession>
<feature type="transmembrane region" description="Helical" evidence="6">
    <location>
        <begin position="393"/>
        <end position="415"/>
    </location>
</feature>
<dbReference type="EMBL" id="MGGP01000028">
    <property type="protein sequence ID" value="OGM31298.1"/>
    <property type="molecule type" value="Genomic_DNA"/>
</dbReference>
<proteinExistence type="predicted"/>
<feature type="transmembrane region" description="Helical" evidence="6">
    <location>
        <begin position="335"/>
        <end position="360"/>
    </location>
</feature>
<dbReference type="PANTHER" id="PTHR30250:SF11">
    <property type="entry name" value="O-ANTIGEN TRANSPORTER-RELATED"/>
    <property type="match status" value="1"/>
</dbReference>
<dbReference type="Pfam" id="PF01943">
    <property type="entry name" value="Polysacc_synt"/>
    <property type="match status" value="1"/>
</dbReference>
<dbReference type="InterPro" id="IPR050833">
    <property type="entry name" value="Poly_Biosynth_Transport"/>
</dbReference>
<feature type="transmembrane region" description="Helical" evidence="6">
    <location>
        <begin position="367"/>
        <end position="387"/>
    </location>
</feature>
<evidence type="ECO:0000313" key="8">
    <source>
        <dbReference type="Proteomes" id="UP000178870"/>
    </source>
</evidence>
<keyword evidence="3 6" id="KW-0812">Transmembrane</keyword>